<keyword evidence="2" id="KW-0677">Repeat</keyword>
<comment type="caution">
    <text evidence="4">The sequence shown here is derived from an EMBL/GenBank/DDBJ whole genome shotgun (WGS) entry which is preliminary data.</text>
</comment>
<evidence type="ECO:0008006" key="6">
    <source>
        <dbReference type="Google" id="ProtNLM"/>
    </source>
</evidence>
<dbReference type="SUPFAM" id="SSF48371">
    <property type="entry name" value="ARM repeat"/>
    <property type="match status" value="1"/>
</dbReference>
<proteinExistence type="predicted"/>
<dbReference type="SUPFAM" id="SSF50978">
    <property type="entry name" value="WD40 repeat-like"/>
    <property type="match status" value="1"/>
</dbReference>
<dbReference type="PANTHER" id="PTHR44099:SF4">
    <property type="entry name" value="RABCONNECTIN-3B, ISOFORM A"/>
    <property type="match status" value="1"/>
</dbReference>
<dbReference type="InterPro" id="IPR049916">
    <property type="entry name" value="WDR72-like"/>
</dbReference>
<feature type="repeat" description="WD" evidence="3">
    <location>
        <begin position="574"/>
        <end position="614"/>
    </location>
</feature>
<dbReference type="PANTHER" id="PTHR44099">
    <property type="entry name" value="RABCONNECTIN-3B, ISOFORM A"/>
    <property type="match status" value="1"/>
</dbReference>
<dbReference type="Pfam" id="PF00400">
    <property type="entry name" value="WD40"/>
    <property type="match status" value="1"/>
</dbReference>
<evidence type="ECO:0000313" key="5">
    <source>
        <dbReference type="Proteomes" id="UP001443914"/>
    </source>
</evidence>
<dbReference type="Proteomes" id="UP001443914">
    <property type="component" value="Unassembled WGS sequence"/>
</dbReference>
<reference evidence="4 5" key="1">
    <citation type="submission" date="2024-03" db="EMBL/GenBank/DDBJ databases">
        <title>WGS assembly of Saponaria officinalis var. Norfolk2.</title>
        <authorList>
            <person name="Jenkins J."/>
            <person name="Shu S."/>
            <person name="Grimwood J."/>
            <person name="Barry K."/>
            <person name="Goodstein D."/>
            <person name="Schmutz J."/>
            <person name="Leebens-Mack J."/>
            <person name="Osbourn A."/>
        </authorList>
    </citation>
    <scope>NUCLEOTIDE SEQUENCE [LARGE SCALE GENOMIC DNA]</scope>
    <source>
        <strain evidence="5">cv. Norfolk2</strain>
        <strain evidence="4">JIC</strain>
        <tissue evidence="4">Leaf</tissue>
    </source>
</reference>
<evidence type="ECO:0000256" key="2">
    <source>
        <dbReference type="ARBA" id="ARBA00022737"/>
    </source>
</evidence>
<sequence length="1473" mass="161299">MKCRTVVGIWPETPPSQRVTAVVAVDDPPSLYTAAADGSIFWWHFSGDSSSPKIIPVAMLCGHAAPIVDLCLCYPLLTPSDENMGHERDVGINSSTALLSACSDGVLCLWSRGSGHCRRRRKLPPWAGNPSMVRMLPSNRRYVCVASCFSDGVHASDSDYVDFVEGSEVTGDQESPSKKAAKCSIVIVDSYTLTIVQTIFHGHLSIGPLKYMTVVDSFDDKLKNSALVVDSYGKIQFIPLVQDSNLDKEGGTKLHDGSSLLNTTTLNKGSGEGGLLVYVASCRLILGLVYETQCVVILIPSCTVIGVIPLKNNHIDTSSGTLSHVVGAMFISSDNCCSSQSGETQINLNIDFVVWDDRGFAIVYKISFVNNTFKYEIICEIPACVCPLDVKLSTNFVQLRSYFYRVESLSFHDEEPLLWRPRITIWALPQQNVGNTCKLLGENDSLIDGVDRSSFVLESEASECISGEKVIAGDAALTSINSSPAQEENVILCKGDLKYMSVQKEHIISSSMVISHNAYCPYAIVYGYHNGDIELVQFNMFTQKPEDGVSLSSDMESLGSKQLLLGHTGAVLCLAAHQMVVTATKHTYRKVILSGSMDCTLRVWDLDTGNPVMVMHHHVAPVRQIVLPPPQSDYPWDDCFLSVGEDSCVALVSLSTLRTERMFPGQPNYPGQVVWDSMRGYLACLSQNNSVASGAKDVLYIWDIKAGSRERVLRGTAAHSMFINFCKGMSISNISGCAYNTSNSSLDLPLTEDGSSLPSKLKGNQPLSFNKVNSLEHVNGSLNREDRSVKLTPGHDKVPIRCYCPNSGIAILGFDLSSLLSLDGGGEQWLGPANDSQKVVGSNLETVANNSSEQGTSHEIMEGNQRVNSFKLCLLRFTLSLLHLWGVDCDLDNLLKLEMNVKRYEHLMFAPGLEGDRGSVTLAFPAFSSTLQLWKSSSEFCALRSLIMVSLAQTMVSLSNSCSGSSSALSAFYTRHFAEKVPDMKPPSLQLLVSFWQDEDEHVRMAARSLFHCAASRAIPPPLFCQRTTDQTDIVVGGENLKGNNLEFTDTTGIRVLWPPQNHGDAAIVKWMDSYDLQDWISCVGGTSQDAMSSHIIVAAALAIWYPSIVKPTLAMSVVHPLIKLVMAMNEKYSSAAAELLAEGMDSTWKECLGAEIHRLIEDIYFQIECVSGASANTSVIVATPPKLRETLISVLLPSLAMGDIPGFLSVIEGLIWSTASDSPVHLVSLKTIIRLMRGSPRNLAQYLNKVVNFILQTIDPANSVMRKTCLQSSMATLREVVRVYPMIALNETSTQLAVGDAICEVNSESIHVYDMQSVTKIKVLDASGPPGIPTLLSGASETVITAISALSFSPDEEGLVAFSEHGLIIRWWSLGSGWWEKLSRNLNPVRCTKLIFVPPWEGFSPNSSRASIMANIAGNCRQPTSQDNTHSSNMDTLNRLLYNLDLSYRLEWDGNRKVRLMRHGHEIDTFLM</sequence>
<dbReference type="PROSITE" id="PS50082">
    <property type="entry name" value="WD_REPEATS_2"/>
    <property type="match status" value="1"/>
</dbReference>
<dbReference type="PROSITE" id="PS00678">
    <property type="entry name" value="WD_REPEATS_1"/>
    <property type="match status" value="1"/>
</dbReference>
<evidence type="ECO:0000256" key="3">
    <source>
        <dbReference type="PROSITE-ProRule" id="PRU00221"/>
    </source>
</evidence>
<accession>A0AAW1GVK8</accession>
<dbReference type="EMBL" id="JBDFQZ010000013">
    <property type="protein sequence ID" value="KAK9668078.1"/>
    <property type="molecule type" value="Genomic_DNA"/>
</dbReference>
<name>A0AAW1GVK8_SAPOF</name>
<dbReference type="SMART" id="SM00320">
    <property type="entry name" value="WD40"/>
    <property type="match status" value="6"/>
</dbReference>
<dbReference type="GO" id="GO:0005737">
    <property type="term" value="C:cytoplasm"/>
    <property type="evidence" value="ECO:0007669"/>
    <property type="project" value="TreeGrafter"/>
</dbReference>
<dbReference type="EMBL" id="JBDFQZ010000013">
    <property type="protein sequence ID" value="KAK9668082.1"/>
    <property type="molecule type" value="Genomic_DNA"/>
</dbReference>
<evidence type="ECO:0000313" key="4">
    <source>
        <dbReference type="EMBL" id="KAK9668078.1"/>
    </source>
</evidence>
<organism evidence="4 5">
    <name type="scientific">Saponaria officinalis</name>
    <name type="common">Common soapwort</name>
    <name type="synonym">Lychnis saponaria</name>
    <dbReference type="NCBI Taxonomy" id="3572"/>
    <lineage>
        <taxon>Eukaryota</taxon>
        <taxon>Viridiplantae</taxon>
        <taxon>Streptophyta</taxon>
        <taxon>Embryophyta</taxon>
        <taxon>Tracheophyta</taxon>
        <taxon>Spermatophyta</taxon>
        <taxon>Magnoliopsida</taxon>
        <taxon>eudicotyledons</taxon>
        <taxon>Gunneridae</taxon>
        <taxon>Pentapetalae</taxon>
        <taxon>Caryophyllales</taxon>
        <taxon>Caryophyllaceae</taxon>
        <taxon>Caryophylleae</taxon>
        <taxon>Saponaria</taxon>
    </lineage>
</organism>
<dbReference type="InterPro" id="IPR016024">
    <property type="entry name" value="ARM-type_fold"/>
</dbReference>
<dbReference type="InterPro" id="IPR019775">
    <property type="entry name" value="WD40_repeat_CS"/>
</dbReference>
<dbReference type="InterPro" id="IPR015943">
    <property type="entry name" value="WD40/YVTN_repeat-like_dom_sf"/>
</dbReference>
<dbReference type="Gene3D" id="2.130.10.10">
    <property type="entry name" value="YVTN repeat-like/Quinoprotein amine dehydrogenase"/>
    <property type="match status" value="2"/>
</dbReference>
<keyword evidence="5" id="KW-1185">Reference proteome</keyword>
<dbReference type="InterPro" id="IPR036322">
    <property type="entry name" value="WD40_repeat_dom_sf"/>
</dbReference>
<evidence type="ECO:0000256" key="1">
    <source>
        <dbReference type="ARBA" id="ARBA00022574"/>
    </source>
</evidence>
<protein>
    <recommendedName>
        <fullName evidence="6">Transducin/WD40 repeat-like superfamily protein</fullName>
    </recommendedName>
</protein>
<gene>
    <name evidence="4" type="ORF">RND81_13G033800</name>
</gene>
<keyword evidence="1 3" id="KW-0853">WD repeat</keyword>
<dbReference type="InterPro" id="IPR001680">
    <property type="entry name" value="WD40_rpt"/>
</dbReference>